<dbReference type="Proteomes" id="UP000029738">
    <property type="component" value="Unassembled WGS sequence"/>
</dbReference>
<sequence>METNQQPWNRKPEAIARSRKLKERLSHDTSHIIACVFLLKGDRAPEKRLLKFVKESERSLRFLYQALQ</sequence>
<organism evidence="1 2">
    <name type="scientific">Tolypothrix bouteillei VB521301</name>
    <dbReference type="NCBI Taxonomy" id="1479485"/>
    <lineage>
        <taxon>Bacteria</taxon>
        <taxon>Bacillati</taxon>
        <taxon>Cyanobacteriota</taxon>
        <taxon>Cyanophyceae</taxon>
        <taxon>Nostocales</taxon>
        <taxon>Tolypothrichaceae</taxon>
        <taxon>Tolypothrix</taxon>
    </lineage>
</organism>
<proteinExistence type="predicted"/>
<gene>
    <name evidence="1" type="ORF">DA73_0400000155</name>
</gene>
<dbReference type="EMBL" id="JHEG04000001">
    <property type="protein sequence ID" value="KAF3884088.1"/>
    <property type="molecule type" value="Genomic_DNA"/>
</dbReference>
<accession>A0A8S9SW35</accession>
<comment type="caution">
    <text evidence="1">The sequence shown here is derived from an EMBL/GenBank/DDBJ whole genome shotgun (WGS) entry which is preliminary data.</text>
</comment>
<evidence type="ECO:0000313" key="2">
    <source>
        <dbReference type="Proteomes" id="UP000029738"/>
    </source>
</evidence>
<reference evidence="1" key="1">
    <citation type="journal article" date="2015" name="Genome Announc.">
        <title>Draft Genome Sequence of Tolypothrix boutellei Strain VB521301.</title>
        <authorList>
            <person name="Chandrababunaidu M.M."/>
            <person name="Singh D."/>
            <person name="Sen D."/>
            <person name="Bhan S."/>
            <person name="Das S."/>
            <person name="Gupta A."/>
            <person name="Adhikary S.P."/>
            <person name="Tripathy S."/>
        </authorList>
    </citation>
    <scope>NUCLEOTIDE SEQUENCE</scope>
    <source>
        <strain evidence="1">VB521301</strain>
    </source>
</reference>
<keyword evidence="2" id="KW-1185">Reference proteome</keyword>
<dbReference type="AlphaFoldDB" id="A0A8S9SW35"/>
<protein>
    <submittedName>
        <fullName evidence="1">Uncharacterized protein</fullName>
    </submittedName>
</protein>
<name>A0A8S9SW35_9CYAN</name>
<reference evidence="1" key="2">
    <citation type="submission" date="2019-11" db="EMBL/GenBank/DDBJ databases">
        <title>Improved Assembly of Tolypothrix boutellei genome.</title>
        <authorList>
            <person name="Sarangi A.N."/>
            <person name="Mukherjee M."/>
            <person name="Ghosh S."/>
            <person name="Singh D."/>
            <person name="Das A."/>
            <person name="Kant S."/>
            <person name="Prusty A."/>
            <person name="Tripathy S."/>
        </authorList>
    </citation>
    <scope>NUCLEOTIDE SEQUENCE</scope>
    <source>
        <strain evidence="1">VB521301</strain>
    </source>
</reference>
<dbReference type="RefSeq" id="WP_137986013.1">
    <property type="nucleotide sequence ID" value="NZ_JHEG04000001.1"/>
</dbReference>
<evidence type="ECO:0000313" key="1">
    <source>
        <dbReference type="EMBL" id="KAF3884088.1"/>
    </source>
</evidence>